<evidence type="ECO:0000256" key="1">
    <source>
        <dbReference type="ARBA" id="ARBA00022737"/>
    </source>
</evidence>
<dbReference type="Gene3D" id="3.40.50.2300">
    <property type="match status" value="1"/>
</dbReference>
<dbReference type="eggNOG" id="COG0457">
    <property type="taxonomic scope" value="Bacteria"/>
</dbReference>
<dbReference type="PROSITE" id="PS50110">
    <property type="entry name" value="RESPONSE_REGULATORY"/>
    <property type="match status" value="1"/>
</dbReference>
<dbReference type="SUPFAM" id="SSF48452">
    <property type="entry name" value="TPR-like"/>
    <property type="match status" value="1"/>
</dbReference>
<comment type="caution">
    <text evidence="3">Lacks conserved residue(s) required for the propagation of feature annotation.</text>
</comment>
<evidence type="ECO:0000259" key="5">
    <source>
        <dbReference type="PROSITE" id="PS50110"/>
    </source>
</evidence>
<dbReference type="GO" id="GO:0000160">
    <property type="term" value="P:phosphorelay signal transduction system"/>
    <property type="evidence" value="ECO:0007669"/>
    <property type="project" value="InterPro"/>
</dbReference>
<sequence length="451" mass="51053">MSQLDMKMKLKQYEQTVIEYLGAQGGHFIVASDDQTFVGILRTTLLKQLAISGDPLTSVTDPDYILKVIRDTSLRRKHLVVFIERMMQGKDTSMLVRQMKNTFANVKIIILTGETERQRLVLLHEIGADNFISKPISINTLIEKIAFTIKPQGKLGQLIDAAKALVAQGNFETALKAARKILEVKPNSAAGYLVMGDAWQGLGKLDKARESFEQASEHANLYMEPLKKLAELHKLTGDMNERLRYLERLDQLSPLNVERKVDMGEIHVELGNEERAEELFETAVQQATKDALNYIGEISEKIAAVYSSRDPHKAEKYYRQALDAKGSHLDHTDIATFNRLGIALRRQGKWQQAIEEYEKALHITPDDPNLMYNMSMAYAEGRQFDKACSIVMRIRQITPSFGSMDKTLSYNMGIIFSRGRQPADARVLFENALRLDPSFEKAQKALENLES</sequence>
<feature type="repeat" description="TPR" evidence="4">
    <location>
        <begin position="334"/>
        <end position="367"/>
    </location>
</feature>
<dbReference type="KEGG" id="dde:Dde_3006"/>
<evidence type="ECO:0000256" key="4">
    <source>
        <dbReference type="PROSITE-ProRule" id="PRU00339"/>
    </source>
</evidence>
<dbReference type="PROSITE" id="PS50293">
    <property type="entry name" value="TPR_REGION"/>
    <property type="match status" value="1"/>
</dbReference>
<protein>
    <submittedName>
        <fullName evidence="6">Tetratricopeptide TPR_2 repeat-containing protein</fullName>
    </submittedName>
</protein>
<dbReference type="Pfam" id="PF13414">
    <property type="entry name" value="TPR_11"/>
    <property type="match status" value="1"/>
</dbReference>
<keyword evidence="1" id="KW-0677">Repeat</keyword>
<dbReference type="HOGENOM" id="CLU_617815_0_0_7"/>
<dbReference type="InterPro" id="IPR051012">
    <property type="entry name" value="CellSynth/LPSAsmb/PSIAsmb"/>
</dbReference>
<dbReference type="Pfam" id="PF13432">
    <property type="entry name" value="TPR_16"/>
    <property type="match status" value="1"/>
</dbReference>
<dbReference type="SMR" id="Q30WZ6"/>
<keyword evidence="7" id="KW-1185">Reference proteome</keyword>
<accession>Q30WZ6</accession>
<evidence type="ECO:0000313" key="7">
    <source>
        <dbReference type="Proteomes" id="UP000002710"/>
    </source>
</evidence>
<dbReference type="PANTHER" id="PTHR45586">
    <property type="entry name" value="TPR REPEAT-CONTAINING PROTEIN PA4667"/>
    <property type="match status" value="1"/>
</dbReference>
<dbReference type="SUPFAM" id="SSF52172">
    <property type="entry name" value="CheY-like"/>
    <property type="match status" value="1"/>
</dbReference>
<evidence type="ECO:0000256" key="2">
    <source>
        <dbReference type="ARBA" id="ARBA00022803"/>
    </source>
</evidence>
<proteinExistence type="predicted"/>
<organism evidence="6 7">
    <name type="scientific">Oleidesulfovibrio alaskensis (strain ATCC BAA-1058 / DSM 17464 / G20)</name>
    <name type="common">Desulfovibrio alaskensis</name>
    <dbReference type="NCBI Taxonomy" id="207559"/>
    <lineage>
        <taxon>Bacteria</taxon>
        <taxon>Pseudomonadati</taxon>
        <taxon>Thermodesulfobacteriota</taxon>
        <taxon>Desulfovibrionia</taxon>
        <taxon>Desulfovibrionales</taxon>
        <taxon>Desulfovibrionaceae</taxon>
        <taxon>Oleidesulfovibrio</taxon>
    </lineage>
</organism>
<dbReference type="InterPro" id="IPR001789">
    <property type="entry name" value="Sig_transdc_resp-reg_receiver"/>
</dbReference>
<dbReference type="AlphaFoldDB" id="Q30WZ6"/>
<dbReference type="Pfam" id="PF00072">
    <property type="entry name" value="Response_reg"/>
    <property type="match status" value="1"/>
</dbReference>
<evidence type="ECO:0000313" key="6">
    <source>
        <dbReference type="EMBL" id="ABB39800.1"/>
    </source>
</evidence>
<feature type="domain" description="Response regulatory" evidence="5">
    <location>
        <begin position="27"/>
        <end position="149"/>
    </location>
</feature>
<dbReference type="RefSeq" id="WP_011368773.1">
    <property type="nucleotide sequence ID" value="NC_007519.1"/>
</dbReference>
<evidence type="ECO:0000256" key="3">
    <source>
        <dbReference type="PROSITE-ProRule" id="PRU00169"/>
    </source>
</evidence>
<dbReference type="PANTHER" id="PTHR45586:SF1">
    <property type="entry name" value="LIPOPOLYSACCHARIDE ASSEMBLY PROTEIN B"/>
    <property type="match status" value="1"/>
</dbReference>
<name>Q30WZ6_OLEA2</name>
<dbReference type="PROSITE" id="PS50005">
    <property type="entry name" value="TPR"/>
    <property type="match status" value="1"/>
</dbReference>
<dbReference type="STRING" id="207559.Dde_3006"/>
<dbReference type="Gene3D" id="1.25.40.10">
    <property type="entry name" value="Tetratricopeptide repeat domain"/>
    <property type="match status" value="1"/>
</dbReference>
<dbReference type="EMBL" id="CP000112">
    <property type="protein sequence ID" value="ABB39800.1"/>
    <property type="molecule type" value="Genomic_DNA"/>
</dbReference>
<dbReference type="InterPro" id="IPR011006">
    <property type="entry name" value="CheY-like_superfamily"/>
</dbReference>
<dbReference type="eggNOG" id="COG2197">
    <property type="taxonomic scope" value="Bacteria"/>
</dbReference>
<reference evidence="6 7" key="1">
    <citation type="journal article" date="2011" name="J. Bacteriol.">
        <title>Complete genome sequence and updated annotation of Desulfovibrio alaskensis G20.</title>
        <authorList>
            <person name="Hauser L.J."/>
            <person name="Land M.L."/>
            <person name="Brown S.D."/>
            <person name="Larimer F."/>
            <person name="Keller K.L."/>
            <person name="Rapp-Giles B.J."/>
            <person name="Price M.N."/>
            <person name="Lin M."/>
            <person name="Bruce D.C."/>
            <person name="Detter J.C."/>
            <person name="Tapia R."/>
            <person name="Han C.S."/>
            <person name="Goodwin L.A."/>
            <person name="Cheng J.F."/>
            <person name="Pitluck S."/>
            <person name="Copeland A."/>
            <person name="Lucas S."/>
            <person name="Nolan M."/>
            <person name="Lapidus A.L."/>
            <person name="Palumbo A.V."/>
            <person name="Wall J.D."/>
        </authorList>
    </citation>
    <scope>NUCLEOTIDE SEQUENCE [LARGE SCALE GENOMIC DNA]</scope>
    <source>
        <strain evidence="7">ATCC BAA 1058 / DSM 17464 / G20</strain>
    </source>
</reference>
<dbReference type="SMART" id="SM00028">
    <property type="entry name" value="TPR"/>
    <property type="match status" value="6"/>
</dbReference>
<dbReference type="Proteomes" id="UP000002710">
    <property type="component" value="Chromosome"/>
</dbReference>
<dbReference type="InterPro" id="IPR011990">
    <property type="entry name" value="TPR-like_helical_dom_sf"/>
</dbReference>
<gene>
    <name evidence="6" type="ordered locus">Dde_3006</name>
</gene>
<dbReference type="InterPro" id="IPR019734">
    <property type="entry name" value="TPR_rpt"/>
</dbReference>
<keyword evidence="2 4" id="KW-0802">TPR repeat</keyword>
<dbReference type="DNASU" id="3758804"/>